<proteinExistence type="predicted"/>
<gene>
    <name evidence="2" type="ORF">GPLA_1264</name>
</gene>
<keyword evidence="3" id="KW-1185">Reference proteome</keyword>
<dbReference type="Gene3D" id="2.40.160.50">
    <property type="entry name" value="membrane protein fhac: a member of the omp85/tpsb transporter family"/>
    <property type="match status" value="1"/>
</dbReference>
<feature type="signal peptide" evidence="1">
    <location>
        <begin position="1"/>
        <end position="24"/>
    </location>
</feature>
<sequence length="561" mass="63950">MVNKHAYLTLTGVIALFPGTLVHAASVILADCPAFTANENDAQKQLKTPELIASTISIDTQAIFDTRAQDTMAIHRFANWMHYDTRESVVKRLLPFAPGQKITEYELAEAERILRSESYLRDAKVTAEPDCDGNYHVKVTTWDNWSLLPTFSFGRKGGENKLALGFEEDNLLGTGIRTTVRYKTDDQRSGYQVDFRSPVPYLSHATISTRLMDNDDGQLVQLILDDPFYQSSTQHMFNVHYESDQRIERLYQNGGTRNRFALDHDFKQLTYGWLLHNDQQSGHYGDVLRLTAGITQDSTQFTLPEFERAASEPLFLPEDRDYLYPWLGLEYRQAEFKVMSNVYLIEQNEDLNLGWHHSVRVGVDMNTNQTDSRLFHLDFSSDKGYQWQNYLLLLSVQGQSVFDGDQHNQLKLAASAEHFYRIDDTWSLYSKQSLVTSAQQFRDQPVVIGGDTGARGYPLQYQHGEHSALLNAEIRVYPKYNLYKLFDVGMVAFADVGRAWGGQAAMLNESDSILSSVGIGARIYASRSSHRNVIHIDIAKPLLSSAFVDSWEWRLQVKNSF</sequence>
<evidence type="ECO:0008006" key="4">
    <source>
        <dbReference type="Google" id="ProtNLM"/>
    </source>
</evidence>
<dbReference type="OrthoDB" id="6306838at2"/>
<dbReference type="Proteomes" id="UP000006322">
    <property type="component" value="Unassembled WGS sequence"/>
</dbReference>
<keyword evidence="1" id="KW-0732">Signal</keyword>
<dbReference type="AlphaFoldDB" id="K6YHG9"/>
<evidence type="ECO:0000256" key="1">
    <source>
        <dbReference type="SAM" id="SignalP"/>
    </source>
</evidence>
<name>K6YHG9_9ALTE</name>
<dbReference type="EMBL" id="BAER01000033">
    <property type="protein sequence ID" value="GAC32179.1"/>
    <property type="molecule type" value="Genomic_DNA"/>
</dbReference>
<reference evidence="3" key="1">
    <citation type="journal article" date="2014" name="Environ. Microbiol.">
        <title>Comparative genomics of the marine bacterial genus Glaciecola reveals the high degree of genomic diversity and genomic characteristic for cold adaptation.</title>
        <authorList>
            <person name="Qin Q.L."/>
            <person name="Xie B.B."/>
            <person name="Yu Y."/>
            <person name="Shu Y.L."/>
            <person name="Rong J.C."/>
            <person name="Zhang Y.J."/>
            <person name="Zhao D.L."/>
            <person name="Chen X.L."/>
            <person name="Zhang X.Y."/>
            <person name="Chen B."/>
            <person name="Zhou B.C."/>
            <person name="Zhang Y.Z."/>
        </authorList>
    </citation>
    <scope>NUCLEOTIDE SEQUENCE [LARGE SCALE GENOMIC DNA]</scope>
    <source>
        <strain evidence="3">LMG 21857</strain>
    </source>
</reference>
<evidence type="ECO:0000313" key="3">
    <source>
        <dbReference type="Proteomes" id="UP000006322"/>
    </source>
</evidence>
<feature type="chain" id="PRO_5003901149" description="Haemolysin activator HlyB C-terminal domain-containing protein" evidence="1">
    <location>
        <begin position="25"/>
        <end position="561"/>
    </location>
</feature>
<dbReference type="STRING" id="1129793.GPLA_1264"/>
<dbReference type="RefSeq" id="WP_007103978.1">
    <property type="nucleotide sequence ID" value="NZ_BAER01000033.1"/>
</dbReference>
<organism evidence="2 3">
    <name type="scientific">Paraglaciecola polaris LMG 21857</name>
    <dbReference type="NCBI Taxonomy" id="1129793"/>
    <lineage>
        <taxon>Bacteria</taxon>
        <taxon>Pseudomonadati</taxon>
        <taxon>Pseudomonadota</taxon>
        <taxon>Gammaproteobacteria</taxon>
        <taxon>Alteromonadales</taxon>
        <taxon>Alteromonadaceae</taxon>
        <taxon>Paraglaciecola</taxon>
    </lineage>
</organism>
<protein>
    <recommendedName>
        <fullName evidence="4">Haemolysin activator HlyB C-terminal domain-containing protein</fullName>
    </recommendedName>
</protein>
<accession>K6YHG9</accession>
<comment type="caution">
    <text evidence="2">The sequence shown here is derived from an EMBL/GenBank/DDBJ whole genome shotgun (WGS) entry which is preliminary data.</text>
</comment>
<evidence type="ECO:0000313" key="2">
    <source>
        <dbReference type="EMBL" id="GAC32179.1"/>
    </source>
</evidence>